<feature type="compositionally biased region" description="Basic and acidic residues" evidence="1">
    <location>
        <begin position="42"/>
        <end position="62"/>
    </location>
</feature>
<evidence type="ECO:0000313" key="2">
    <source>
        <dbReference type="EMBL" id="KAL1508364.1"/>
    </source>
</evidence>
<sequence length="216" mass="24495">MIMEYVTSFVELISELSLLKRAFSYNLGPLTSDKTYSIVRKRADAKRATQHEKEQRAEERAAKRSRAAQIRVQLYHEIKDSINTHQADIKALTMTQLQAVLHATDHANLEKHKQLKSKSVIAEYVLSLPPFAQLPLGDAARAQHRAGKRAHNRPSSSNDGTSSQDSSLPGDASSDDADLEAHMKEWKSDRERALNLRHWELEVFLADHLQWKDVCS</sequence>
<evidence type="ECO:0000256" key="1">
    <source>
        <dbReference type="SAM" id="MobiDB-lite"/>
    </source>
</evidence>
<feature type="compositionally biased region" description="Basic residues" evidence="1">
    <location>
        <begin position="142"/>
        <end position="152"/>
    </location>
</feature>
<reference evidence="2 3" key="1">
    <citation type="journal article" date="2024" name="Science">
        <title>Giant polyketide synthase enzymes in the biosynthesis of giant marine polyether toxins.</title>
        <authorList>
            <person name="Fallon T.R."/>
            <person name="Shende V.V."/>
            <person name="Wierzbicki I.H."/>
            <person name="Pendleton A.L."/>
            <person name="Watervoot N.F."/>
            <person name="Auber R.P."/>
            <person name="Gonzalez D.J."/>
            <person name="Wisecaver J.H."/>
            <person name="Moore B.S."/>
        </authorList>
    </citation>
    <scope>NUCLEOTIDE SEQUENCE [LARGE SCALE GENOMIC DNA]</scope>
    <source>
        <strain evidence="2 3">12B1</strain>
    </source>
</reference>
<feature type="region of interest" description="Disordered" evidence="1">
    <location>
        <begin position="139"/>
        <end position="180"/>
    </location>
</feature>
<keyword evidence="3" id="KW-1185">Reference proteome</keyword>
<dbReference type="AlphaFoldDB" id="A0AB34IXP5"/>
<accession>A0AB34IXP5</accession>
<organism evidence="2 3">
    <name type="scientific">Prymnesium parvum</name>
    <name type="common">Toxic golden alga</name>
    <dbReference type="NCBI Taxonomy" id="97485"/>
    <lineage>
        <taxon>Eukaryota</taxon>
        <taxon>Haptista</taxon>
        <taxon>Haptophyta</taxon>
        <taxon>Prymnesiophyceae</taxon>
        <taxon>Prymnesiales</taxon>
        <taxon>Prymnesiaceae</taxon>
        <taxon>Prymnesium</taxon>
    </lineage>
</organism>
<evidence type="ECO:0000313" key="3">
    <source>
        <dbReference type="Proteomes" id="UP001515480"/>
    </source>
</evidence>
<dbReference type="Proteomes" id="UP001515480">
    <property type="component" value="Unassembled WGS sequence"/>
</dbReference>
<protein>
    <submittedName>
        <fullName evidence="2">Uncharacterized protein</fullName>
    </submittedName>
</protein>
<proteinExistence type="predicted"/>
<gene>
    <name evidence="2" type="ORF">AB1Y20_004474</name>
</gene>
<feature type="region of interest" description="Disordered" evidence="1">
    <location>
        <begin position="42"/>
        <end position="65"/>
    </location>
</feature>
<comment type="caution">
    <text evidence="2">The sequence shown here is derived from an EMBL/GenBank/DDBJ whole genome shotgun (WGS) entry which is preliminary data.</text>
</comment>
<feature type="compositionally biased region" description="Low complexity" evidence="1">
    <location>
        <begin position="155"/>
        <end position="167"/>
    </location>
</feature>
<name>A0AB34IXP5_PRYPA</name>
<dbReference type="EMBL" id="JBGBPQ010000016">
    <property type="protein sequence ID" value="KAL1508364.1"/>
    <property type="molecule type" value="Genomic_DNA"/>
</dbReference>